<sequence length="208" mass="24193">MGYIYELIDSSKEKIAFNCGGIERKYGPIWRKIDARWTPQLHWPLYAACYYLNPQSHYEDKFSNVDEVRKGLFECMDRMLDYQECLQVDIQLDSYDQAMDETDSDDEWIMEKGDPFLSLDLCWLEDNELFNVDATRIVSSQDQETQASSDNMVSSHPNKRKHDEFANKSKGKELNLTPIHEDEELNELGGFDSGNFPTTDTLDEDDLS</sequence>
<evidence type="ECO:0008006" key="4">
    <source>
        <dbReference type="Google" id="ProtNLM"/>
    </source>
</evidence>
<dbReference type="EMBL" id="QGNW01000271">
    <property type="protein sequence ID" value="RVW80051.1"/>
    <property type="molecule type" value="Genomic_DNA"/>
</dbReference>
<gene>
    <name evidence="2" type="ORF">CK203_055801</name>
</gene>
<dbReference type="AlphaFoldDB" id="A0A438H6W9"/>
<comment type="caution">
    <text evidence="2">The sequence shown here is derived from an EMBL/GenBank/DDBJ whole genome shotgun (WGS) entry which is preliminary data.</text>
</comment>
<dbReference type="Proteomes" id="UP000288805">
    <property type="component" value="Unassembled WGS sequence"/>
</dbReference>
<name>A0A438H6W9_VITVI</name>
<proteinExistence type="predicted"/>
<organism evidence="2 3">
    <name type="scientific">Vitis vinifera</name>
    <name type="common">Grape</name>
    <dbReference type="NCBI Taxonomy" id="29760"/>
    <lineage>
        <taxon>Eukaryota</taxon>
        <taxon>Viridiplantae</taxon>
        <taxon>Streptophyta</taxon>
        <taxon>Embryophyta</taxon>
        <taxon>Tracheophyta</taxon>
        <taxon>Spermatophyta</taxon>
        <taxon>Magnoliopsida</taxon>
        <taxon>eudicotyledons</taxon>
        <taxon>Gunneridae</taxon>
        <taxon>Pentapetalae</taxon>
        <taxon>rosids</taxon>
        <taxon>Vitales</taxon>
        <taxon>Vitaceae</taxon>
        <taxon>Viteae</taxon>
        <taxon>Vitis</taxon>
    </lineage>
</organism>
<evidence type="ECO:0000313" key="3">
    <source>
        <dbReference type="Proteomes" id="UP000288805"/>
    </source>
</evidence>
<feature type="compositionally biased region" description="Polar residues" evidence="1">
    <location>
        <begin position="140"/>
        <end position="156"/>
    </location>
</feature>
<feature type="region of interest" description="Disordered" evidence="1">
    <location>
        <begin position="140"/>
        <end position="208"/>
    </location>
</feature>
<accession>A0A438H6W9</accession>
<feature type="compositionally biased region" description="Basic and acidic residues" evidence="1">
    <location>
        <begin position="161"/>
        <end position="173"/>
    </location>
</feature>
<evidence type="ECO:0000313" key="2">
    <source>
        <dbReference type="EMBL" id="RVW80051.1"/>
    </source>
</evidence>
<protein>
    <recommendedName>
        <fullName evidence="4">HAT C-terminal dimerisation domain-containing protein</fullName>
    </recommendedName>
</protein>
<reference evidence="2 3" key="1">
    <citation type="journal article" date="2018" name="PLoS Genet.">
        <title>Population sequencing reveals clonal diversity and ancestral inbreeding in the grapevine cultivar Chardonnay.</title>
        <authorList>
            <person name="Roach M.J."/>
            <person name="Johnson D.L."/>
            <person name="Bohlmann J."/>
            <person name="van Vuuren H.J."/>
            <person name="Jones S.J."/>
            <person name="Pretorius I.S."/>
            <person name="Schmidt S.A."/>
            <person name="Borneman A.R."/>
        </authorList>
    </citation>
    <scope>NUCLEOTIDE SEQUENCE [LARGE SCALE GENOMIC DNA]</scope>
    <source>
        <strain evidence="3">cv. Chardonnay</strain>
        <tissue evidence="2">Leaf</tissue>
    </source>
</reference>
<evidence type="ECO:0000256" key="1">
    <source>
        <dbReference type="SAM" id="MobiDB-lite"/>
    </source>
</evidence>